<dbReference type="AlphaFoldDB" id="A0A1B2J7G6"/>
<dbReference type="Proteomes" id="UP000094565">
    <property type="component" value="Chromosome 1"/>
</dbReference>
<dbReference type="InterPro" id="IPR020233">
    <property type="entry name" value="Slm4"/>
</dbReference>
<dbReference type="OrthoDB" id="3980543at2759"/>
<dbReference type="EMBL" id="CP014584">
    <property type="protein sequence ID" value="ANZ73927.1"/>
    <property type="molecule type" value="Genomic_DNA"/>
</dbReference>
<name>A0A1B2J7G6_PICPA</name>
<reference evidence="1 2" key="1">
    <citation type="submission" date="2016-02" db="EMBL/GenBank/DDBJ databases">
        <title>Comparative genomic and transcriptomic foundation for Pichia pastoris.</title>
        <authorList>
            <person name="Love K.R."/>
            <person name="Shah K.A."/>
            <person name="Whittaker C.A."/>
            <person name="Wu J."/>
            <person name="Bartlett M.C."/>
            <person name="Ma D."/>
            <person name="Leeson R.L."/>
            <person name="Priest M."/>
            <person name="Young S.K."/>
            <person name="Love J.C."/>
        </authorList>
    </citation>
    <scope>NUCLEOTIDE SEQUENCE [LARGE SCALE GENOMIC DNA]</scope>
    <source>
        <strain evidence="1 2">ATCC 28485</strain>
    </source>
</reference>
<organism evidence="1 2">
    <name type="scientific">Komagataella pastoris</name>
    <name type="common">Yeast</name>
    <name type="synonym">Pichia pastoris</name>
    <dbReference type="NCBI Taxonomy" id="4922"/>
    <lineage>
        <taxon>Eukaryota</taxon>
        <taxon>Fungi</taxon>
        <taxon>Dikarya</taxon>
        <taxon>Ascomycota</taxon>
        <taxon>Saccharomycotina</taxon>
        <taxon>Pichiomycetes</taxon>
        <taxon>Pichiales</taxon>
        <taxon>Pichiaceae</taxon>
        <taxon>Komagataella</taxon>
    </lineage>
</organism>
<proteinExistence type="predicted"/>
<dbReference type="Pfam" id="PF16818">
    <property type="entry name" value="SLM4"/>
    <property type="match status" value="1"/>
</dbReference>
<evidence type="ECO:0000313" key="1">
    <source>
        <dbReference type="EMBL" id="ANZ73927.1"/>
    </source>
</evidence>
<keyword evidence="2" id="KW-1185">Reference proteome</keyword>
<dbReference type="GO" id="GO:0071986">
    <property type="term" value="C:Ragulator complex"/>
    <property type="evidence" value="ECO:0007669"/>
    <property type="project" value="InterPro"/>
</dbReference>
<gene>
    <name evidence="1" type="primary">SLM4</name>
    <name evidence="1" type="ORF">ATY40_BA7501819</name>
</gene>
<protein>
    <submittedName>
        <fullName evidence="1">BA75_01819T0</fullName>
    </submittedName>
</protein>
<accession>A0A1B2J7G6</accession>
<sequence length="194" mass="21492">MLDVPMRKSSNFLPRFSQPAPGFVCKLTPYTPFPTTEGPSMLHSRNIAKVLQQGFKPSQLTDELPLAVALITRDGELLSTAMEKSIISNSQLEGDSSFSKSTLSKNDLKIYALVAIREFHSYRKTQEESGSKVENWHATTIGERRVLLYSIENTDLLLLSVTRVSYPGDIALIRSQILSETLAAGLQGFKLTAQ</sequence>
<dbReference type="Gene3D" id="3.30.450.30">
    <property type="entry name" value="Dynein light chain 2a, cytoplasmic"/>
    <property type="match status" value="1"/>
</dbReference>
<evidence type="ECO:0000313" key="2">
    <source>
        <dbReference type="Proteomes" id="UP000094565"/>
    </source>
</evidence>
<dbReference type="GO" id="GO:0007165">
    <property type="term" value="P:signal transduction"/>
    <property type="evidence" value="ECO:0007669"/>
    <property type="project" value="InterPro"/>
</dbReference>